<reference evidence="1" key="1">
    <citation type="journal article" date="2018" name="Nat. Genet.">
        <title>Extensive intraspecific gene order and gene structural variations between Mo17 and other maize genomes.</title>
        <authorList>
            <person name="Sun S."/>
            <person name="Zhou Y."/>
            <person name="Chen J."/>
            <person name="Shi J."/>
            <person name="Zhao H."/>
            <person name="Zhao H."/>
            <person name="Song W."/>
            <person name="Zhang M."/>
            <person name="Cui Y."/>
            <person name="Dong X."/>
            <person name="Liu H."/>
            <person name="Ma X."/>
            <person name="Jiao Y."/>
            <person name="Wang B."/>
            <person name="Wei X."/>
            <person name="Stein J.C."/>
            <person name="Glaubitz J.C."/>
            <person name="Lu F."/>
            <person name="Yu G."/>
            <person name="Liang C."/>
            <person name="Fengler K."/>
            <person name="Li B."/>
            <person name="Rafalski A."/>
            <person name="Schnable P.S."/>
            <person name="Ware D.H."/>
            <person name="Buckler E.S."/>
            <person name="Lai J."/>
        </authorList>
    </citation>
    <scope>NUCLEOTIDE SEQUENCE [LARGE SCALE GENOMIC DNA]</scope>
    <source>
        <tissue evidence="1">Seedling</tissue>
    </source>
</reference>
<sequence length="192" mass="21327">MAGKPLLYGIGTLLVMPLRTLYGVGCVFGARWFLYNMTSISPSLQIEFMATSTSKSQPLLLNRALMIRGLLGVYMQKKLGKKMIAKVAVVFHDVNVAHFSHQYVATGMPTKAALKISVETPTDCATIVVQGALNADAESEKLWKKKDVIQNFIFVLMLQMGLDRPSITNLFTYKDIVQVLVFEILEIREVPG</sequence>
<gene>
    <name evidence="1" type="ORF">Zm00014a_010200</name>
</gene>
<comment type="caution">
    <text evidence="1">The sequence shown here is derived from an EMBL/GenBank/DDBJ whole genome shotgun (WGS) entry which is preliminary data.</text>
</comment>
<dbReference type="Proteomes" id="UP000251960">
    <property type="component" value="Chromosome 1"/>
</dbReference>
<dbReference type="AlphaFoldDB" id="A0A317Y8B8"/>
<evidence type="ECO:0000313" key="1">
    <source>
        <dbReference type="EMBL" id="PWZ53944.1"/>
    </source>
</evidence>
<organism evidence="1">
    <name type="scientific">Zea mays</name>
    <name type="common">Maize</name>
    <dbReference type="NCBI Taxonomy" id="4577"/>
    <lineage>
        <taxon>Eukaryota</taxon>
        <taxon>Viridiplantae</taxon>
        <taxon>Streptophyta</taxon>
        <taxon>Embryophyta</taxon>
        <taxon>Tracheophyta</taxon>
        <taxon>Spermatophyta</taxon>
        <taxon>Magnoliopsida</taxon>
        <taxon>Liliopsida</taxon>
        <taxon>Poales</taxon>
        <taxon>Poaceae</taxon>
        <taxon>PACMAD clade</taxon>
        <taxon>Panicoideae</taxon>
        <taxon>Andropogonodae</taxon>
        <taxon>Andropogoneae</taxon>
        <taxon>Tripsacinae</taxon>
        <taxon>Zea</taxon>
    </lineage>
</organism>
<dbReference type="EMBL" id="NCVQ01000001">
    <property type="protein sequence ID" value="PWZ53944.1"/>
    <property type="molecule type" value="Genomic_DNA"/>
</dbReference>
<accession>A0A317Y8B8</accession>
<proteinExistence type="predicted"/>
<protein>
    <submittedName>
        <fullName evidence="1">Uncharacterized protein</fullName>
    </submittedName>
</protein>
<name>A0A317Y8B8_MAIZE</name>
<dbReference type="ExpressionAtlas" id="A0A317Y8B8">
    <property type="expression patterns" value="baseline"/>
</dbReference>